<feature type="region of interest" description="Disordered" evidence="1">
    <location>
        <begin position="58"/>
        <end position="103"/>
    </location>
</feature>
<evidence type="ECO:0000313" key="2">
    <source>
        <dbReference type="EMBL" id="KAG8557827.1"/>
    </source>
</evidence>
<gene>
    <name evidence="2" type="ORF">GDO81_016737</name>
</gene>
<evidence type="ECO:0000313" key="3">
    <source>
        <dbReference type="Proteomes" id="UP000824782"/>
    </source>
</evidence>
<accession>A0AAV7A996</accession>
<dbReference type="Proteomes" id="UP000824782">
    <property type="component" value="Unassembled WGS sequence"/>
</dbReference>
<sequence>MELVEAKIKTQEIRWWSLITSANQKWIFVDHVEKLKEPVAIVEVSSNSSMYLSFQETQIANGEENQTGREESKYNKKDPEMLNMGDGGRPVDRGGASRETSPV</sequence>
<keyword evidence="3" id="KW-1185">Reference proteome</keyword>
<name>A0AAV7A996_ENGPU</name>
<organism evidence="2 3">
    <name type="scientific">Engystomops pustulosus</name>
    <name type="common">Tungara frog</name>
    <name type="synonym">Physalaemus pustulosus</name>
    <dbReference type="NCBI Taxonomy" id="76066"/>
    <lineage>
        <taxon>Eukaryota</taxon>
        <taxon>Metazoa</taxon>
        <taxon>Chordata</taxon>
        <taxon>Craniata</taxon>
        <taxon>Vertebrata</taxon>
        <taxon>Euteleostomi</taxon>
        <taxon>Amphibia</taxon>
        <taxon>Batrachia</taxon>
        <taxon>Anura</taxon>
        <taxon>Neobatrachia</taxon>
        <taxon>Hyloidea</taxon>
        <taxon>Leptodactylidae</taxon>
        <taxon>Leiuperinae</taxon>
        <taxon>Engystomops</taxon>
    </lineage>
</organism>
<reference evidence="2" key="1">
    <citation type="thesis" date="2020" institute="ProQuest LLC" country="789 East Eisenhower Parkway, Ann Arbor, MI, USA">
        <title>Comparative Genomics and Chromosome Evolution.</title>
        <authorList>
            <person name="Mudd A.B."/>
        </authorList>
    </citation>
    <scope>NUCLEOTIDE SEQUENCE</scope>
    <source>
        <strain evidence="2">237g6f4</strain>
        <tissue evidence="2">Blood</tissue>
    </source>
</reference>
<dbReference type="AlphaFoldDB" id="A0AAV7A996"/>
<dbReference type="EMBL" id="WNYA01000008">
    <property type="protein sequence ID" value="KAG8557827.1"/>
    <property type="molecule type" value="Genomic_DNA"/>
</dbReference>
<comment type="caution">
    <text evidence="2">The sequence shown here is derived from an EMBL/GenBank/DDBJ whole genome shotgun (WGS) entry which is preliminary data.</text>
</comment>
<proteinExistence type="predicted"/>
<evidence type="ECO:0000256" key="1">
    <source>
        <dbReference type="SAM" id="MobiDB-lite"/>
    </source>
</evidence>
<feature type="compositionally biased region" description="Basic and acidic residues" evidence="1">
    <location>
        <begin position="66"/>
        <end position="80"/>
    </location>
</feature>
<protein>
    <submittedName>
        <fullName evidence="2">Uncharacterized protein</fullName>
    </submittedName>
</protein>